<name>A0A9P9KUF9_FUSSL</name>
<dbReference type="PANTHER" id="PTHR43822">
    <property type="entry name" value="HOMOACONITASE, MITOCHONDRIAL-RELATED"/>
    <property type="match status" value="1"/>
</dbReference>
<dbReference type="InterPro" id="IPR015931">
    <property type="entry name" value="Acnase/IPM_dHydase_lsu_aba_1/3"/>
</dbReference>
<feature type="domain" description="Aconitase/3-isopropylmalate dehydratase large subunit alpha/beta/alpha" evidence="6">
    <location>
        <begin position="147"/>
        <end position="416"/>
    </location>
</feature>
<dbReference type="Gene3D" id="3.30.499.10">
    <property type="entry name" value="Aconitase, domain 3"/>
    <property type="match status" value="2"/>
</dbReference>
<keyword evidence="9" id="KW-1185">Reference proteome</keyword>
<evidence type="ECO:0000256" key="5">
    <source>
        <dbReference type="ARBA" id="ARBA00023239"/>
    </source>
</evidence>
<accession>A0A9P9KUF9</accession>
<evidence type="ECO:0000256" key="3">
    <source>
        <dbReference type="ARBA" id="ARBA00023004"/>
    </source>
</evidence>
<dbReference type="AlphaFoldDB" id="A0A9P9KUF9"/>
<organism evidence="8 9">
    <name type="scientific">Fusarium solani</name>
    <name type="common">Filamentous fungus</name>
    <dbReference type="NCBI Taxonomy" id="169388"/>
    <lineage>
        <taxon>Eukaryota</taxon>
        <taxon>Fungi</taxon>
        <taxon>Dikarya</taxon>
        <taxon>Ascomycota</taxon>
        <taxon>Pezizomycotina</taxon>
        <taxon>Sordariomycetes</taxon>
        <taxon>Hypocreomycetidae</taxon>
        <taxon>Hypocreales</taxon>
        <taxon>Nectriaceae</taxon>
        <taxon>Fusarium</taxon>
        <taxon>Fusarium solani species complex</taxon>
    </lineage>
</organism>
<evidence type="ECO:0000259" key="7">
    <source>
        <dbReference type="Pfam" id="PF00694"/>
    </source>
</evidence>
<dbReference type="EMBL" id="JAGTJS010000005">
    <property type="protein sequence ID" value="KAH7268595.1"/>
    <property type="molecule type" value="Genomic_DNA"/>
</dbReference>
<dbReference type="InterPro" id="IPR000573">
    <property type="entry name" value="AconitaseA/IPMdHydase_ssu_swvl"/>
</dbReference>
<dbReference type="InterPro" id="IPR033940">
    <property type="entry name" value="IPMI_Swivel"/>
</dbReference>
<dbReference type="InterPro" id="IPR050067">
    <property type="entry name" value="IPM_dehydratase_rel_enz"/>
</dbReference>
<dbReference type="PRINTS" id="PR00415">
    <property type="entry name" value="ACONITASE"/>
</dbReference>
<keyword evidence="2" id="KW-0479">Metal-binding</keyword>
<evidence type="ECO:0000313" key="9">
    <source>
        <dbReference type="Proteomes" id="UP000736672"/>
    </source>
</evidence>
<protein>
    <submittedName>
        <fullName evidence="8">3-isopropylmalate dehydratase large subunit 2</fullName>
    </submittedName>
</protein>
<evidence type="ECO:0000259" key="6">
    <source>
        <dbReference type="Pfam" id="PF00330"/>
    </source>
</evidence>
<keyword evidence="3" id="KW-0408">Iron</keyword>
<reference evidence="8" key="1">
    <citation type="journal article" date="2021" name="Nat. Commun.">
        <title>Genetic determinants of endophytism in the Arabidopsis root mycobiome.</title>
        <authorList>
            <person name="Mesny F."/>
            <person name="Miyauchi S."/>
            <person name="Thiergart T."/>
            <person name="Pickel B."/>
            <person name="Atanasova L."/>
            <person name="Karlsson M."/>
            <person name="Huettel B."/>
            <person name="Barry K.W."/>
            <person name="Haridas S."/>
            <person name="Chen C."/>
            <person name="Bauer D."/>
            <person name="Andreopoulos W."/>
            <person name="Pangilinan J."/>
            <person name="LaButti K."/>
            <person name="Riley R."/>
            <person name="Lipzen A."/>
            <person name="Clum A."/>
            <person name="Drula E."/>
            <person name="Henrissat B."/>
            <person name="Kohler A."/>
            <person name="Grigoriev I.V."/>
            <person name="Martin F.M."/>
            <person name="Hacquard S."/>
        </authorList>
    </citation>
    <scope>NUCLEOTIDE SEQUENCE</scope>
    <source>
        <strain evidence="8">FSSC 5 MPI-SDFR-AT-0091</strain>
    </source>
</reference>
<dbReference type="Gene3D" id="3.20.19.10">
    <property type="entry name" value="Aconitase, domain 4"/>
    <property type="match status" value="1"/>
</dbReference>
<dbReference type="GO" id="GO:0170038">
    <property type="term" value="P:proteinogenic amino acid biosynthetic process"/>
    <property type="evidence" value="ECO:0007669"/>
    <property type="project" value="UniProtKB-ARBA"/>
</dbReference>
<evidence type="ECO:0000256" key="1">
    <source>
        <dbReference type="ARBA" id="ARBA00007185"/>
    </source>
</evidence>
<dbReference type="GO" id="GO:0016829">
    <property type="term" value="F:lyase activity"/>
    <property type="evidence" value="ECO:0007669"/>
    <property type="project" value="UniProtKB-KW"/>
</dbReference>
<dbReference type="GO" id="GO:0051536">
    <property type="term" value="F:iron-sulfur cluster binding"/>
    <property type="evidence" value="ECO:0007669"/>
    <property type="project" value="UniProtKB-KW"/>
</dbReference>
<dbReference type="Pfam" id="PF00694">
    <property type="entry name" value="Aconitase_C"/>
    <property type="match status" value="1"/>
</dbReference>
<sequence length="800" mass="87181">MAASDFTAQLLVLLRTIRHVWLSDEVLVSNLSQFPLKVLSAVADQITQDGSEREAGALREVLRIATDSPNYGGMGLLADNVSAEDEVELLLLVSAWLESLNSADRSRKPLAPLAVRPANRPPMNVTEKIFAFHDVSRKGWARPGQAILVSVDWVLSSEASWHNMLKVYQKMGDPGIFRNDRFWLAGDHVVDPRLMDQPLVRELVDEMDMARKKFKLTQFQGSNYTIMHTEFHRERAQPGQLIIGSDSHTCSGGADGCLAIGLGAAEVTMALVTGEIWFKVPEVVEIRLVSKPRRGIGGKDIILHILKELKRNTVASSRIVEYTGPGCKWLSADARFAIANMTTEFGGITGIFAPDGITEQFVQSRKTARHKSDSVFVKADPGCSYAVSHTIDLSQVETTIARYPSPDNVVCISDMAGSKLDGVFIGACTTAEEDLVLGALVLRAGLEKGLKPVAHGQRRVVPGSRPIADFLRQTGLAEVYEKAGFTIGAPGCSYCVGMGADVAAPGQVWLSSQNRNFENRMGRGAIGHLASSAAVAASSFTMTVTSPQKLVESIPDHTWNQVKSRGSLVDQVQPDPFWVEPPGDDGEKMEEECIAKDSGEGSDTSQNIINGKIYRLGDFVDTDALAPAQFALSSKDEEELGQHCLEFTNPEFRELVKNGHTIVVAGEAFGCGSSRQEAVQALIGIGVRCVIAKSFAFIYSRNQPSLGLWGFTMVDSRFYEKAQTGEAINIDLGFNELTIGGDRFRFQLTDIEKALTKRGGIIKAFNQHGTKVYNVITRDKSVGTKKVKKAEAQLVDGMAW</sequence>
<comment type="similarity">
    <text evidence="1">Belongs to the aconitase/IPM isomerase family.</text>
</comment>
<dbReference type="InterPro" id="IPR001030">
    <property type="entry name" value="Acoase/IPM_deHydtase_lsu_aba"/>
</dbReference>
<dbReference type="InterPro" id="IPR015928">
    <property type="entry name" value="Aconitase/3IPM_dehydase_swvl"/>
</dbReference>
<dbReference type="PANTHER" id="PTHR43822:SF2">
    <property type="entry name" value="HOMOACONITASE, MITOCHONDRIAL"/>
    <property type="match status" value="1"/>
</dbReference>
<dbReference type="GO" id="GO:0170034">
    <property type="term" value="P:L-amino acid biosynthetic process"/>
    <property type="evidence" value="ECO:0007669"/>
    <property type="project" value="UniProtKB-ARBA"/>
</dbReference>
<dbReference type="OrthoDB" id="419183at2759"/>
<evidence type="ECO:0000256" key="2">
    <source>
        <dbReference type="ARBA" id="ARBA00022723"/>
    </source>
</evidence>
<evidence type="ECO:0000313" key="8">
    <source>
        <dbReference type="EMBL" id="KAH7268595.1"/>
    </source>
</evidence>
<dbReference type="SUPFAM" id="SSF52016">
    <property type="entry name" value="LeuD/IlvD-like"/>
    <property type="match status" value="1"/>
</dbReference>
<dbReference type="Pfam" id="PF00330">
    <property type="entry name" value="Aconitase"/>
    <property type="match status" value="1"/>
</dbReference>
<comment type="caution">
    <text evidence="8">The sequence shown here is derived from an EMBL/GenBank/DDBJ whole genome shotgun (WGS) entry which is preliminary data.</text>
</comment>
<dbReference type="Proteomes" id="UP000736672">
    <property type="component" value="Unassembled WGS sequence"/>
</dbReference>
<evidence type="ECO:0000256" key="4">
    <source>
        <dbReference type="ARBA" id="ARBA00023014"/>
    </source>
</evidence>
<keyword evidence="4" id="KW-0411">Iron-sulfur</keyword>
<dbReference type="CDD" id="cd01577">
    <property type="entry name" value="IPMI_Swivel"/>
    <property type="match status" value="1"/>
</dbReference>
<keyword evidence="5" id="KW-0456">Lyase</keyword>
<dbReference type="InterPro" id="IPR036008">
    <property type="entry name" value="Aconitase_4Fe-4S_dom"/>
</dbReference>
<dbReference type="GO" id="GO:0046872">
    <property type="term" value="F:metal ion binding"/>
    <property type="evidence" value="ECO:0007669"/>
    <property type="project" value="UniProtKB-KW"/>
</dbReference>
<proteinExistence type="inferred from homology"/>
<feature type="domain" description="Aconitase A/isopropylmalate dehydratase small subunit swivel" evidence="7">
    <location>
        <begin position="656"/>
        <end position="707"/>
    </location>
</feature>
<gene>
    <name evidence="8" type="ORF">B0J15DRAFT_592117</name>
</gene>
<dbReference type="SUPFAM" id="SSF53732">
    <property type="entry name" value="Aconitase iron-sulfur domain"/>
    <property type="match status" value="1"/>
</dbReference>